<keyword evidence="2 12" id="KW-0547">Nucleotide-binding</keyword>
<comment type="similarity">
    <text evidence="1">Belongs to the helicase family. UvrD subfamily.</text>
</comment>
<reference evidence="15 16" key="1">
    <citation type="submission" date="2020-12" db="EMBL/GenBank/DDBJ databases">
        <title>Novel Thalassolituus-related marine hydrocarbonoclastic bacteria mediated algae-derived hydrocarbons mineralization in twilight zone of the northern South China Sea.</title>
        <authorList>
            <person name="Dong C."/>
        </authorList>
    </citation>
    <scope>NUCLEOTIDE SEQUENCE [LARGE SCALE GENOMIC DNA]</scope>
    <source>
        <strain evidence="15 16">IMCC1826</strain>
    </source>
</reference>
<dbReference type="RefSeq" id="WP_225677312.1">
    <property type="nucleotide sequence ID" value="NZ_JAEDAH010000105.1"/>
</dbReference>
<evidence type="ECO:0000256" key="1">
    <source>
        <dbReference type="ARBA" id="ARBA00009922"/>
    </source>
</evidence>
<evidence type="ECO:0000256" key="9">
    <source>
        <dbReference type="ARBA" id="ARBA00034808"/>
    </source>
</evidence>
<evidence type="ECO:0000259" key="13">
    <source>
        <dbReference type="PROSITE" id="PS51198"/>
    </source>
</evidence>
<evidence type="ECO:0000256" key="4">
    <source>
        <dbReference type="ARBA" id="ARBA00022806"/>
    </source>
</evidence>
<feature type="binding site" evidence="12">
    <location>
        <begin position="28"/>
        <end position="35"/>
    </location>
    <ligand>
        <name>ATP</name>
        <dbReference type="ChEBI" id="CHEBI:30616"/>
    </ligand>
</feature>
<dbReference type="Gene3D" id="1.10.486.10">
    <property type="entry name" value="PCRA, domain 4"/>
    <property type="match status" value="1"/>
</dbReference>
<evidence type="ECO:0000256" key="12">
    <source>
        <dbReference type="PROSITE-ProRule" id="PRU00560"/>
    </source>
</evidence>
<dbReference type="EC" id="5.6.2.4" evidence="9"/>
<comment type="catalytic activity">
    <reaction evidence="8">
        <text>Couples ATP hydrolysis with the unwinding of duplex DNA by translocating in the 3'-5' direction.</text>
        <dbReference type="EC" id="5.6.2.4"/>
    </reaction>
</comment>
<dbReference type="InterPro" id="IPR000212">
    <property type="entry name" value="DNA_helicase_UvrD/REP"/>
</dbReference>
<gene>
    <name evidence="15" type="ORF">I9W95_17550</name>
</gene>
<feature type="domain" description="UvrD-like helicase C-terminal" evidence="14">
    <location>
        <begin position="272"/>
        <end position="523"/>
    </location>
</feature>
<evidence type="ECO:0000259" key="14">
    <source>
        <dbReference type="PROSITE" id="PS51217"/>
    </source>
</evidence>
<evidence type="ECO:0000256" key="2">
    <source>
        <dbReference type="ARBA" id="ARBA00022741"/>
    </source>
</evidence>
<keyword evidence="5 12" id="KW-0067">ATP-binding</keyword>
<dbReference type="Pfam" id="PF00580">
    <property type="entry name" value="UvrD-helicase"/>
    <property type="match status" value="1"/>
</dbReference>
<dbReference type="SUPFAM" id="SSF52540">
    <property type="entry name" value="P-loop containing nucleoside triphosphate hydrolases"/>
    <property type="match status" value="1"/>
</dbReference>
<dbReference type="PROSITE" id="PS51198">
    <property type="entry name" value="UVRD_HELICASE_ATP_BIND"/>
    <property type="match status" value="1"/>
</dbReference>
<dbReference type="InterPro" id="IPR027417">
    <property type="entry name" value="P-loop_NTPase"/>
</dbReference>
<dbReference type="GO" id="GO:0004386">
    <property type="term" value="F:helicase activity"/>
    <property type="evidence" value="ECO:0007669"/>
    <property type="project" value="UniProtKB-KW"/>
</dbReference>
<comment type="catalytic activity">
    <reaction evidence="11">
        <text>ATP + H2O = ADP + phosphate + H(+)</text>
        <dbReference type="Rhea" id="RHEA:13065"/>
        <dbReference type="ChEBI" id="CHEBI:15377"/>
        <dbReference type="ChEBI" id="CHEBI:15378"/>
        <dbReference type="ChEBI" id="CHEBI:30616"/>
        <dbReference type="ChEBI" id="CHEBI:43474"/>
        <dbReference type="ChEBI" id="CHEBI:456216"/>
        <dbReference type="EC" id="5.6.2.4"/>
    </reaction>
</comment>
<dbReference type="InterPro" id="IPR014016">
    <property type="entry name" value="UvrD-like_ATP-bd"/>
</dbReference>
<evidence type="ECO:0000256" key="5">
    <source>
        <dbReference type="ARBA" id="ARBA00022840"/>
    </source>
</evidence>
<dbReference type="InterPro" id="IPR013986">
    <property type="entry name" value="DExx_box_DNA_helicase_dom_sf"/>
</dbReference>
<dbReference type="Proteomes" id="UP000714380">
    <property type="component" value="Unassembled WGS sequence"/>
</dbReference>
<evidence type="ECO:0000256" key="11">
    <source>
        <dbReference type="ARBA" id="ARBA00048988"/>
    </source>
</evidence>
<evidence type="ECO:0000256" key="8">
    <source>
        <dbReference type="ARBA" id="ARBA00034617"/>
    </source>
</evidence>
<organism evidence="15 16">
    <name type="scientific">Thalassolituus marinus</name>
    <dbReference type="NCBI Taxonomy" id="671053"/>
    <lineage>
        <taxon>Bacteria</taxon>
        <taxon>Pseudomonadati</taxon>
        <taxon>Pseudomonadota</taxon>
        <taxon>Gammaproteobacteria</taxon>
        <taxon>Oceanospirillales</taxon>
        <taxon>Oceanospirillaceae</taxon>
        <taxon>Thalassolituus</taxon>
    </lineage>
</organism>
<evidence type="ECO:0000256" key="10">
    <source>
        <dbReference type="ARBA" id="ARBA00034923"/>
    </source>
</evidence>
<dbReference type="PANTHER" id="PTHR11070">
    <property type="entry name" value="UVRD / RECB / PCRA DNA HELICASE FAMILY MEMBER"/>
    <property type="match status" value="1"/>
</dbReference>
<keyword evidence="7" id="KW-0413">Isomerase</keyword>
<dbReference type="PROSITE" id="PS51217">
    <property type="entry name" value="UVRD_HELICASE_CTER"/>
    <property type="match status" value="1"/>
</dbReference>
<keyword evidence="3 12" id="KW-0378">Hydrolase</keyword>
<evidence type="ECO:0000313" key="16">
    <source>
        <dbReference type="Proteomes" id="UP000714380"/>
    </source>
</evidence>
<sequence>MEDGHLQGLNPPQLEAAQELNRHCAVLSCPGSGKTKTVESKVANILIKDPKAFVCCTTFSKEGATEIRERVYAKLPKGEQYRSRLIISTFHSLCYHAIRKQKGSAPKIVSPGERMYHIKGAAIDVGINTKSDEFQTALEALDSYATHPDERLNSLPPQTHKLHARYKERIHAAGKLDFEDLLTTTVECLESGQMTPSPYTHVICDEGQDSDSLMLRWLMVYASAGAVITLMLDDDQTLYSFRNSLGVSICRHFESELQARIIHNSTNYRSREEVLVPARKLIRCNHDRIDKEVLSNRGPGGSFDVYHFHSQKGTKSLLKEVIKSPGDWFILCRTNSDIEVMAGYLAELGIPYEGPDMPPITERPEVQSYLELLSTLANRHGHGLDMAAISCIASEQQILEILDKSGCESLTVASETGLTAAHLQGITSKQIALLSELITKSRAWEAAVAEGRTNRAIRLAGQWMENNYPGDPQCIQTVMNILVERTSGTMEQRLSKLQQLFDRNTEKPAGGSVRLMTAHSSKGLQRKSVMIWSLREGAFPSTPEEESMLPNHFEEERRVLYVAMTRAEDHLHLVYQSSKVNAKRITNYHPSRFFIDMGIELGEPIVAISD</sequence>
<keyword evidence="16" id="KW-1185">Reference proteome</keyword>
<dbReference type="Pfam" id="PF13361">
    <property type="entry name" value="UvrD_C"/>
    <property type="match status" value="2"/>
</dbReference>
<evidence type="ECO:0000256" key="7">
    <source>
        <dbReference type="ARBA" id="ARBA00023235"/>
    </source>
</evidence>
<keyword evidence="4 12" id="KW-0347">Helicase</keyword>
<dbReference type="InterPro" id="IPR014017">
    <property type="entry name" value="DNA_helicase_UvrD-like_C"/>
</dbReference>
<keyword evidence="6" id="KW-0238">DNA-binding</keyword>
<proteinExistence type="inferred from homology"/>
<dbReference type="PANTHER" id="PTHR11070:SF2">
    <property type="entry name" value="ATP-DEPENDENT DNA HELICASE SRS2"/>
    <property type="match status" value="1"/>
</dbReference>
<evidence type="ECO:0000313" key="15">
    <source>
        <dbReference type="EMBL" id="MCA6065406.1"/>
    </source>
</evidence>
<dbReference type="Gene3D" id="3.40.50.300">
    <property type="entry name" value="P-loop containing nucleotide triphosphate hydrolases"/>
    <property type="match status" value="2"/>
</dbReference>
<comment type="caution">
    <text evidence="15">The sequence shown here is derived from an EMBL/GenBank/DDBJ whole genome shotgun (WGS) entry which is preliminary data.</text>
</comment>
<evidence type="ECO:0000256" key="3">
    <source>
        <dbReference type="ARBA" id="ARBA00022801"/>
    </source>
</evidence>
<accession>A0ABS7ZUP8</accession>
<name>A0ABS7ZUP8_9GAMM</name>
<protein>
    <recommendedName>
        <fullName evidence="9">DNA 3'-5' helicase</fullName>
        <ecNumber evidence="9">5.6.2.4</ecNumber>
    </recommendedName>
    <alternativeName>
        <fullName evidence="10">DNA 3'-5' helicase II</fullName>
    </alternativeName>
</protein>
<evidence type="ECO:0000256" key="6">
    <source>
        <dbReference type="ARBA" id="ARBA00023125"/>
    </source>
</evidence>
<dbReference type="Gene3D" id="1.10.10.160">
    <property type="match status" value="1"/>
</dbReference>
<feature type="domain" description="UvrD-like helicase ATP-binding" evidence="13">
    <location>
        <begin position="7"/>
        <end position="271"/>
    </location>
</feature>
<dbReference type="EMBL" id="JAEDAH010000105">
    <property type="protein sequence ID" value="MCA6065406.1"/>
    <property type="molecule type" value="Genomic_DNA"/>
</dbReference>